<name>A0A1X7LHV5_9BACT</name>
<dbReference type="GO" id="GO:0008168">
    <property type="term" value="F:methyltransferase activity"/>
    <property type="evidence" value="ECO:0007669"/>
    <property type="project" value="UniProtKB-KW"/>
</dbReference>
<dbReference type="InterPro" id="IPR025714">
    <property type="entry name" value="Methyltranfer_dom"/>
</dbReference>
<dbReference type="Proteomes" id="UP000193804">
    <property type="component" value="Unassembled WGS sequence"/>
</dbReference>
<evidence type="ECO:0000313" key="3">
    <source>
        <dbReference type="Proteomes" id="UP000193804"/>
    </source>
</evidence>
<proteinExistence type="predicted"/>
<protein>
    <submittedName>
        <fullName evidence="2">Methyltransferase domain-containing protein</fullName>
    </submittedName>
</protein>
<dbReference type="STRING" id="1028.SAMN05661096_04074"/>
<dbReference type="Gene3D" id="3.40.50.150">
    <property type="entry name" value="Vaccinia Virus protein VP39"/>
    <property type="match status" value="1"/>
</dbReference>
<dbReference type="EMBL" id="FXAW01000014">
    <property type="protein sequence ID" value="SMG53250.1"/>
    <property type="molecule type" value="Genomic_DNA"/>
</dbReference>
<gene>
    <name evidence="2" type="ORF">SAMN05661096_04074</name>
</gene>
<dbReference type="GO" id="GO:0032259">
    <property type="term" value="P:methylation"/>
    <property type="evidence" value="ECO:0007669"/>
    <property type="project" value="UniProtKB-KW"/>
</dbReference>
<evidence type="ECO:0000259" key="1">
    <source>
        <dbReference type="Pfam" id="PF13847"/>
    </source>
</evidence>
<sequence length="246" mass="29521">MTEKKKEWFSEWFSSPFYHILYKNRDDREAKFFLSNLLGHLKIPQDAKLLDVACGSGRHSIFLNKKGYEVEGIDISERNIEMAKEYENEHLRFHIRDMRENFKHDYFDYAFNLFTSFGFFKTEEENQKCITSVADSLKSGGIFVLDFLNPYRVIHNLVNEEVKTIDDIEFHLTRHFDGESIIKTIKFEAEGEIHEFQERVKAIRRLSFLEYFRNAHFMLQQTFGDYELNEYEPETSERMIFIVKKL</sequence>
<dbReference type="RefSeq" id="WP_085519183.1">
    <property type="nucleotide sequence ID" value="NZ_FXAW01000014.1"/>
</dbReference>
<reference evidence="3" key="1">
    <citation type="submission" date="2017-04" db="EMBL/GenBank/DDBJ databases">
        <authorList>
            <person name="Varghese N."/>
            <person name="Submissions S."/>
        </authorList>
    </citation>
    <scope>NUCLEOTIDE SEQUENCE [LARGE SCALE GENOMIC DNA]</scope>
    <source>
        <strain evidence="3">DSM 4125</strain>
    </source>
</reference>
<keyword evidence="2" id="KW-0808">Transferase</keyword>
<dbReference type="AlphaFoldDB" id="A0A1X7LHV5"/>
<accession>A0A1X7LHV5</accession>
<dbReference type="InterPro" id="IPR029063">
    <property type="entry name" value="SAM-dependent_MTases_sf"/>
</dbReference>
<dbReference type="Gene3D" id="2.20.25.110">
    <property type="entry name" value="S-adenosyl-L-methionine-dependent methyltransferases"/>
    <property type="match status" value="1"/>
</dbReference>
<dbReference type="OrthoDB" id="9811589at2"/>
<dbReference type="CDD" id="cd02440">
    <property type="entry name" value="AdoMet_MTases"/>
    <property type="match status" value="1"/>
</dbReference>
<feature type="domain" description="Methyltransferase" evidence="1">
    <location>
        <begin position="46"/>
        <end position="159"/>
    </location>
</feature>
<keyword evidence="2" id="KW-0489">Methyltransferase</keyword>
<keyword evidence="3" id="KW-1185">Reference proteome</keyword>
<dbReference type="PANTHER" id="PTHR43861">
    <property type="entry name" value="TRANS-ACONITATE 2-METHYLTRANSFERASE-RELATED"/>
    <property type="match status" value="1"/>
</dbReference>
<dbReference type="SUPFAM" id="SSF53335">
    <property type="entry name" value="S-adenosyl-L-methionine-dependent methyltransferases"/>
    <property type="match status" value="1"/>
</dbReference>
<organism evidence="2 3">
    <name type="scientific">Marivirga sericea</name>
    <dbReference type="NCBI Taxonomy" id="1028"/>
    <lineage>
        <taxon>Bacteria</taxon>
        <taxon>Pseudomonadati</taxon>
        <taxon>Bacteroidota</taxon>
        <taxon>Cytophagia</taxon>
        <taxon>Cytophagales</taxon>
        <taxon>Marivirgaceae</taxon>
        <taxon>Marivirga</taxon>
    </lineage>
</organism>
<evidence type="ECO:0000313" key="2">
    <source>
        <dbReference type="EMBL" id="SMG53250.1"/>
    </source>
</evidence>
<dbReference type="Pfam" id="PF13847">
    <property type="entry name" value="Methyltransf_31"/>
    <property type="match status" value="1"/>
</dbReference>